<comment type="caution">
    <text evidence="1">The sequence shown here is derived from an EMBL/GenBank/DDBJ whole genome shotgun (WGS) entry which is preliminary data.</text>
</comment>
<sequence>MAAPSKPSWLDGLRAKRICKILRSELYRQVRLYRQVLVTVLRCSGDPVGSNGRIRAFSRSVDHRTEWLWQLHLKQLRSRLPEKRPMQKGPVHGASQLDLPDFVHNALSLGPKFAVEKKRPPEELLSMRRMRRVLYQKA</sequence>
<evidence type="ECO:0000313" key="2">
    <source>
        <dbReference type="Proteomes" id="UP000821837"/>
    </source>
</evidence>
<reference evidence="1" key="1">
    <citation type="journal article" date="2020" name="Cell">
        <title>Large-Scale Comparative Analyses of Tick Genomes Elucidate Their Genetic Diversity and Vector Capacities.</title>
        <authorList>
            <consortium name="Tick Genome and Microbiome Consortium (TIGMIC)"/>
            <person name="Jia N."/>
            <person name="Wang J."/>
            <person name="Shi W."/>
            <person name="Du L."/>
            <person name="Sun Y."/>
            <person name="Zhan W."/>
            <person name="Jiang J.F."/>
            <person name="Wang Q."/>
            <person name="Zhang B."/>
            <person name="Ji P."/>
            <person name="Bell-Sakyi L."/>
            <person name="Cui X.M."/>
            <person name="Yuan T.T."/>
            <person name="Jiang B.G."/>
            <person name="Yang W.F."/>
            <person name="Lam T.T."/>
            <person name="Chang Q.C."/>
            <person name="Ding S.J."/>
            <person name="Wang X.J."/>
            <person name="Zhu J.G."/>
            <person name="Ruan X.D."/>
            <person name="Zhao L."/>
            <person name="Wei J.T."/>
            <person name="Ye R.Z."/>
            <person name="Que T.C."/>
            <person name="Du C.H."/>
            <person name="Zhou Y.H."/>
            <person name="Cheng J.X."/>
            <person name="Dai P.F."/>
            <person name="Guo W.B."/>
            <person name="Han X.H."/>
            <person name="Huang E.J."/>
            <person name="Li L.F."/>
            <person name="Wei W."/>
            <person name="Gao Y.C."/>
            <person name="Liu J.Z."/>
            <person name="Shao H.Z."/>
            <person name="Wang X."/>
            <person name="Wang C.C."/>
            <person name="Yang T.C."/>
            <person name="Huo Q.B."/>
            <person name="Li W."/>
            <person name="Chen H.Y."/>
            <person name="Chen S.E."/>
            <person name="Zhou L.G."/>
            <person name="Ni X.B."/>
            <person name="Tian J.H."/>
            <person name="Sheng Y."/>
            <person name="Liu T."/>
            <person name="Pan Y.S."/>
            <person name="Xia L.Y."/>
            <person name="Li J."/>
            <person name="Zhao F."/>
            <person name="Cao W.C."/>
        </authorList>
    </citation>
    <scope>NUCLEOTIDE SEQUENCE</scope>
    <source>
        <strain evidence="1">Rsan-2018</strain>
    </source>
</reference>
<accession>A0A9D4SQK8</accession>
<organism evidence="1 2">
    <name type="scientific">Rhipicephalus sanguineus</name>
    <name type="common">Brown dog tick</name>
    <name type="synonym">Ixodes sanguineus</name>
    <dbReference type="NCBI Taxonomy" id="34632"/>
    <lineage>
        <taxon>Eukaryota</taxon>
        <taxon>Metazoa</taxon>
        <taxon>Ecdysozoa</taxon>
        <taxon>Arthropoda</taxon>
        <taxon>Chelicerata</taxon>
        <taxon>Arachnida</taxon>
        <taxon>Acari</taxon>
        <taxon>Parasitiformes</taxon>
        <taxon>Ixodida</taxon>
        <taxon>Ixodoidea</taxon>
        <taxon>Ixodidae</taxon>
        <taxon>Rhipicephalinae</taxon>
        <taxon>Rhipicephalus</taxon>
        <taxon>Rhipicephalus</taxon>
    </lineage>
</organism>
<gene>
    <name evidence="1" type="ORF">HPB52_015740</name>
</gene>
<dbReference type="EMBL" id="JABSTV010001254">
    <property type="protein sequence ID" value="KAH7939670.1"/>
    <property type="molecule type" value="Genomic_DNA"/>
</dbReference>
<dbReference type="Proteomes" id="UP000821837">
    <property type="component" value="Chromosome 8"/>
</dbReference>
<dbReference type="AlphaFoldDB" id="A0A9D4SQK8"/>
<name>A0A9D4SQK8_RHISA</name>
<keyword evidence="2" id="KW-1185">Reference proteome</keyword>
<evidence type="ECO:0000313" key="1">
    <source>
        <dbReference type="EMBL" id="KAH7939670.1"/>
    </source>
</evidence>
<reference evidence="1" key="2">
    <citation type="submission" date="2021-09" db="EMBL/GenBank/DDBJ databases">
        <authorList>
            <person name="Jia N."/>
            <person name="Wang J."/>
            <person name="Shi W."/>
            <person name="Du L."/>
            <person name="Sun Y."/>
            <person name="Zhan W."/>
            <person name="Jiang J."/>
            <person name="Wang Q."/>
            <person name="Zhang B."/>
            <person name="Ji P."/>
            <person name="Sakyi L.B."/>
            <person name="Cui X."/>
            <person name="Yuan T."/>
            <person name="Jiang B."/>
            <person name="Yang W."/>
            <person name="Lam T.T.-Y."/>
            <person name="Chang Q."/>
            <person name="Ding S."/>
            <person name="Wang X."/>
            <person name="Zhu J."/>
            <person name="Ruan X."/>
            <person name="Zhao L."/>
            <person name="Wei J."/>
            <person name="Que T."/>
            <person name="Du C."/>
            <person name="Cheng J."/>
            <person name="Dai P."/>
            <person name="Han X."/>
            <person name="Huang E."/>
            <person name="Gao Y."/>
            <person name="Liu J."/>
            <person name="Shao H."/>
            <person name="Ye R."/>
            <person name="Li L."/>
            <person name="Wei W."/>
            <person name="Wang X."/>
            <person name="Wang C."/>
            <person name="Huo Q."/>
            <person name="Li W."/>
            <person name="Guo W."/>
            <person name="Chen H."/>
            <person name="Chen S."/>
            <person name="Zhou L."/>
            <person name="Zhou L."/>
            <person name="Ni X."/>
            <person name="Tian J."/>
            <person name="Zhou Y."/>
            <person name="Sheng Y."/>
            <person name="Liu T."/>
            <person name="Pan Y."/>
            <person name="Xia L."/>
            <person name="Li J."/>
            <person name="Zhao F."/>
            <person name="Cao W."/>
        </authorList>
    </citation>
    <scope>NUCLEOTIDE SEQUENCE</scope>
    <source>
        <strain evidence="1">Rsan-2018</strain>
        <tissue evidence="1">Larvae</tissue>
    </source>
</reference>
<proteinExistence type="predicted"/>
<protein>
    <submittedName>
        <fullName evidence="1">Uncharacterized protein</fullName>
    </submittedName>
</protein>